<dbReference type="PANTHER" id="PTHR13887">
    <property type="entry name" value="GLUTATHIONE S-TRANSFERASE KAPPA"/>
    <property type="match status" value="1"/>
</dbReference>
<organism evidence="3 5">
    <name type="scientific">Chryseobacterium indoltheticum</name>
    <dbReference type="NCBI Taxonomy" id="254"/>
    <lineage>
        <taxon>Bacteria</taxon>
        <taxon>Pseudomonadati</taxon>
        <taxon>Bacteroidota</taxon>
        <taxon>Flavobacteriia</taxon>
        <taxon>Flavobacteriales</taxon>
        <taxon>Weeksellaceae</taxon>
        <taxon>Chryseobacterium group</taxon>
        <taxon>Chryseobacterium</taxon>
    </lineage>
</organism>
<reference evidence="3 5" key="2">
    <citation type="submission" date="2018-06" db="EMBL/GenBank/DDBJ databases">
        <authorList>
            <consortium name="Pathogen Informatics"/>
            <person name="Doyle S."/>
        </authorList>
    </citation>
    <scope>NUCLEOTIDE SEQUENCE [LARGE SCALE GENOMIC DNA]</scope>
    <source>
        <strain evidence="3 5">NCTC13560</strain>
    </source>
</reference>
<dbReference type="Gene3D" id="3.40.30.10">
    <property type="entry name" value="Glutaredoxin"/>
    <property type="match status" value="1"/>
</dbReference>
<dbReference type="InterPro" id="IPR001853">
    <property type="entry name" value="DSBA-like_thioredoxin_dom"/>
</dbReference>
<dbReference type="Proteomes" id="UP000185725">
    <property type="component" value="Unassembled WGS sequence"/>
</dbReference>
<gene>
    <name evidence="3" type="ORF">NCTC13560_03153</name>
    <name evidence="2" type="ORF">SAMN05421682_102285</name>
</gene>
<accession>A0A381FGA7</accession>
<dbReference type="SUPFAM" id="SSF52833">
    <property type="entry name" value="Thioredoxin-like"/>
    <property type="match status" value="1"/>
</dbReference>
<dbReference type="Proteomes" id="UP000255231">
    <property type="component" value="Unassembled WGS sequence"/>
</dbReference>
<proteinExistence type="predicted"/>
<feature type="domain" description="DSBA-like thioredoxin" evidence="1">
    <location>
        <begin position="22"/>
        <end position="223"/>
    </location>
</feature>
<dbReference type="GO" id="GO:0016491">
    <property type="term" value="F:oxidoreductase activity"/>
    <property type="evidence" value="ECO:0007669"/>
    <property type="project" value="InterPro"/>
</dbReference>
<dbReference type="PANTHER" id="PTHR13887:SF41">
    <property type="entry name" value="THIOREDOXIN SUPERFAMILY PROTEIN"/>
    <property type="match status" value="1"/>
</dbReference>
<evidence type="ECO:0000313" key="2">
    <source>
        <dbReference type="EMBL" id="SIQ08344.1"/>
    </source>
</evidence>
<dbReference type="GO" id="GO:0016853">
    <property type="term" value="F:isomerase activity"/>
    <property type="evidence" value="ECO:0007669"/>
    <property type="project" value="UniProtKB-KW"/>
</dbReference>
<evidence type="ECO:0000259" key="1">
    <source>
        <dbReference type="Pfam" id="PF01323"/>
    </source>
</evidence>
<evidence type="ECO:0000313" key="3">
    <source>
        <dbReference type="EMBL" id="SUX45554.1"/>
    </source>
</evidence>
<dbReference type="InterPro" id="IPR036249">
    <property type="entry name" value="Thioredoxin-like_sf"/>
</dbReference>
<name>A0A381FGA7_9FLAO</name>
<protein>
    <submittedName>
        <fullName evidence="2">Predicted dithiol-disulfide isomerase, DsbA family</fullName>
    </submittedName>
    <submittedName>
        <fullName evidence="3">Protein-disulfide isomerase</fullName>
    </submittedName>
</protein>
<reference evidence="2 4" key="1">
    <citation type="submission" date="2017-01" db="EMBL/GenBank/DDBJ databases">
        <authorList>
            <person name="Varghese N."/>
            <person name="Submissions S."/>
        </authorList>
    </citation>
    <scope>NUCLEOTIDE SEQUENCE [LARGE SCALE GENOMIC DNA]</scope>
    <source>
        <strain evidence="2 4">ATCC 27950</strain>
    </source>
</reference>
<evidence type="ECO:0000313" key="4">
    <source>
        <dbReference type="Proteomes" id="UP000185725"/>
    </source>
</evidence>
<dbReference type="AlphaFoldDB" id="A0A381FGA7"/>
<keyword evidence="4" id="KW-1185">Reference proteome</keyword>
<evidence type="ECO:0000313" key="5">
    <source>
        <dbReference type="Proteomes" id="UP000255231"/>
    </source>
</evidence>
<dbReference type="Pfam" id="PF01323">
    <property type="entry name" value="DSBA"/>
    <property type="match status" value="1"/>
</dbReference>
<keyword evidence="3" id="KW-0413">Isomerase</keyword>
<sequence>MFFLVKKRIIIINLLKFKNMKIEIWSDVMCPFCYIGKKNFEQALENLPFKDEVKVEWKSFQLDPTLEHSETKTTAEYFREKKGFPEEQAKQMTNQVIQMGKASGIDFNFEKALITNTFTAHKLLHLAKKYNKSSEMEEELFKAHFLDGKNVGDIDTLVSLAVSLGIDAEESKRSLQSEEFDYEINQDILEARNNGISGVPFFILNGKYGVSGAQPAEVLKNALTQTYEETVVPFKDNTQNNLSCDADGCSI</sequence>
<dbReference type="EMBL" id="UFVS01000001">
    <property type="protein sequence ID" value="SUX45554.1"/>
    <property type="molecule type" value="Genomic_DNA"/>
</dbReference>
<dbReference type="EMBL" id="FTMF01000002">
    <property type="protein sequence ID" value="SIQ08344.1"/>
    <property type="molecule type" value="Genomic_DNA"/>
</dbReference>
<dbReference type="CDD" id="cd03024">
    <property type="entry name" value="DsbA_FrnE"/>
    <property type="match status" value="1"/>
</dbReference>